<keyword evidence="2" id="KW-1185">Reference proteome</keyword>
<protein>
    <submittedName>
        <fullName evidence="1">Uncharacterized protein</fullName>
    </submittedName>
</protein>
<dbReference type="AlphaFoldDB" id="A0A9N8RSW6"/>
<dbReference type="Proteomes" id="UP000789704">
    <property type="component" value="Unassembled WGS sequence"/>
</dbReference>
<reference evidence="1" key="1">
    <citation type="submission" date="2021-04" db="EMBL/GenBank/DDBJ databases">
        <authorList>
            <person name="Vanwijnsberghe S."/>
        </authorList>
    </citation>
    <scope>NUCLEOTIDE SEQUENCE</scope>
    <source>
        <strain evidence="1">LMG 31841</strain>
    </source>
</reference>
<evidence type="ECO:0000313" key="1">
    <source>
        <dbReference type="EMBL" id="CAG4887149.1"/>
    </source>
</evidence>
<organism evidence="1 2">
    <name type="scientific">Paraburkholderia saeva</name>
    <dbReference type="NCBI Taxonomy" id="2777537"/>
    <lineage>
        <taxon>Bacteria</taxon>
        <taxon>Pseudomonadati</taxon>
        <taxon>Pseudomonadota</taxon>
        <taxon>Betaproteobacteria</taxon>
        <taxon>Burkholderiales</taxon>
        <taxon>Burkholderiaceae</taxon>
        <taxon>Paraburkholderia</taxon>
    </lineage>
</organism>
<gene>
    <name evidence="1" type="ORF">LMG31841_00349</name>
</gene>
<comment type="caution">
    <text evidence="1">The sequence shown here is derived from an EMBL/GenBank/DDBJ whole genome shotgun (WGS) entry which is preliminary data.</text>
</comment>
<name>A0A9N8RSW6_9BURK</name>
<evidence type="ECO:0000313" key="2">
    <source>
        <dbReference type="Proteomes" id="UP000789704"/>
    </source>
</evidence>
<sequence length="44" mass="4754">MHGWAQVHVYPANAIRSSRITGNYIPPSIAGPPPLLVEDARTSL</sequence>
<proteinExistence type="predicted"/>
<dbReference type="EMBL" id="CAJQZC010000001">
    <property type="protein sequence ID" value="CAG4887149.1"/>
    <property type="molecule type" value="Genomic_DNA"/>
</dbReference>
<accession>A0A9N8RSW6</accession>